<dbReference type="Proteomes" id="UP000327294">
    <property type="component" value="Chromosome"/>
</dbReference>
<organism evidence="1 2">
    <name type="scientific">Streptomyces phaeolivaceus</name>
    <dbReference type="NCBI Taxonomy" id="2653200"/>
    <lineage>
        <taxon>Bacteria</taxon>
        <taxon>Bacillati</taxon>
        <taxon>Actinomycetota</taxon>
        <taxon>Actinomycetes</taxon>
        <taxon>Kitasatosporales</taxon>
        <taxon>Streptomycetaceae</taxon>
        <taxon>Streptomyces</taxon>
    </lineage>
</organism>
<reference evidence="1 2" key="1">
    <citation type="submission" date="2019-10" db="EMBL/GenBank/DDBJ databases">
        <title>Streptomyces sp. strain GY16 isolated from leaves of Broussonetia papyrifera.</title>
        <authorList>
            <person name="Mo P."/>
        </authorList>
    </citation>
    <scope>NUCLEOTIDE SEQUENCE [LARGE SCALE GENOMIC DNA]</scope>
    <source>
        <strain evidence="1 2">GY16</strain>
    </source>
</reference>
<dbReference type="KEGG" id="sphv:F9278_36235"/>
<evidence type="ECO:0000313" key="1">
    <source>
        <dbReference type="EMBL" id="QFR00728.1"/>
    </source>
</evidence>
<dbReference type="RefSeq" id="WP_152172058.1">
    <property type="nucleotide sequence ID" value="NZ_CP045096.1"/>
</dbReference>
<gene>
    <name evidence="1" type="ORF">F9278_36235</name>
</gene>
<dbReference type="EMBL" id="CP045096">
    <property type="protein sequence ID" value="QFR00728.1"/>
    <property type="molecule type" value="Genomic_DNA"/>
</dbReference>
<evidence type="ECO:0000313" key="2">
    <source>
        <dbReference type="Proteomes" id="UP000327294"/>
    </source>
</evidence>
<proteinExistence type="predicted"/>
<keyword evidence="2" id="KW-1185">Reference proteome</keyword>
<protein>
    <submittedName>
        <fullName evidence="1">Uncharacterized protein</fullName>
    </submittedName>
</protein>
<dbReference type="AlphaFoldDB" id="A0A5P8KDL1"/>
<accession>A0A5P8KDL1</accession>
<name>A0A5P8KDL1_9ACTN</name>
<sequence>MNIVHPPWGSTAPSDVCRVYWGSSGCDLPRGHDEDEDVRVHRQLEPTAQDVSVEDAFLWGEDLTTKERSLVEQIWG</sequence>